<accession>A0ABQ5TG33</accession>
<dbReference type="SUPFAM" id="SSF160240">
    <property type="entry name" value="Cation efflux protein cytoplasmic domain-like"/>
    <property type="match status" value="1"/>
</dbReference>
<dbReference type="EMBL" id="BSKO01000001">
    <property type="protein sequence ID" value="GLO65841.1"/>
    <property type="molecule type" value="Genomic_DNA"/>
</dbReference>
<dbReference type="NCBIfam" id="TIGR01297">
    <property type="entry name" value="CDF"/>
    <property type="match status" value="1"/>
</dbReference>
<comment type="subcellular location">
    <subcellularLocation>
        <location evidence="1">Membrane</location>
        <topology evidence="1">Multi-pass membrane protein</topology>
    </subcellularLocation>
</comment>
<evidence type="ECO:0000256" key="4">
    <source>
        <dbReference type="ARBA" id="ARBA00022692"/>
    </source>
</evidence>
<evidence type="ECO:0000313" key="11">
    <source>
        <dbReference type="EMBL" id="GLO65841.1"/>
    </source>
</evidence>
<comment type="similarity">
    <text evidence="2">Belongs to the cation diffusion facilitator (CDF) transporter (TC 2.A.4) family. SLC30A subfamily.</text>
</comment>
<dbReference type="PANTHER" id="PTHR11562:SF17">
    <property type="entry name" value="RE54080P-RELATED"/>
    <property type="match status" value="1"/>
</dbReference>
<evidence type="ECO:0000259" key="9">
    <source>
        <dbReference type="Pfam" id="PF01545"/>
    </source>
</evidence>
<evidence type="ECO:0000259" key="10">
    <source>
        <dbReference type="Pfam" id="PF16916"/>
    </source>
</evidence>
<organism evidence="11 12">
    <name type="scientific">Oceanobacillus kimchii</name>
    <dbReference type="NCBI Taxonomy" id="746691"/>
    <lineage>
        <taxon>Bacteria</taxon>
        <taxon>Bacillati</taxon>
        <taxon>Bacillota</taxon>
        <taxon>Bacilli</taxon>
        <taxon>Bacillales</taxon>
        <taxon>Bacillaceae</taxon>
        <taxon>Oceanobacillus</taxon>
    </lineage>
</organism>
<feature type="transmembrane region" description="Helical" evidence="8">
    <location>
        <begin position="185"/>
        <end position="202"/>
    </location>
</feature>
<keyword evidence="3" id="KW-0813">Transport</keyword>
<dbReference type="Proteomes" id="UP001275436">
    <property type="component" value="Unassembled WGS sequence"/>
</dbReference>
<dbReference type="Gene3D" id="1.20.1510.10">
    <property type="entry name" value="Cation efflux protein transmembrane domain"/>
    <property type="match status" value="1"/>
</dbReference>
<evidence type="ECO:0000256" key="8">
    <source>
        <dbReference type="SAM" id="Phobius"/>
    </source>
</evidence>
<evidence type="ECO:0000256" key="7">
    <source>
        <dbReference type="ARBA" id="ARBA00023136"/>
    </source>
</evidence>
<dbReference type="InterPro" id="IPR036837">
    <property type="entry name" value="Cation_efflux_CTD_sf"/>
</dbReference>
<dbReference type="InterPro" id="IPR058533">
    <property type="entry name" value="Cation_efflux_TM"/>
</dbReference>
<evidence type="ECO:0000256" key="1">
    <source>
        <dbReference type="ARBA" id="ARBA00004141"/>
    </source>
</evidence>
<comment type="caution">
    <text evidence="11">The sequence shown here is derived from an EMBL/GenBank/DDBJ whole genome shotgun (WGS) entry which is preliminary data.</text>
</comment>
<keyword evidence="4 8" id="KW-0812">Transmembrane</keyword>
<evidence type="ECO:0000256" key="2">
    <source>
        <dbReference type="ARBA" id="ARBA00008873"/>
    </source>
</evidence>
<dbReference type="InterPro" id="IPR027470">
    <property type="entry name" value="Cation_efflux_CTD"/>
</dbReference>
<feature type="transmembrane region" description="Helical" evidence="8">
    <location>
        <begin position="18"/>
        <end position="39"/>
    </location>
</feature>
<evidence type="ECO:0000256" key="5">
    <source>
        <dbReference type="ARBA" id="ARBA00022989"/>
    </source>
</evidence>
<keyword evidence="5 8" id="KW-1133">Transmembrane helix</keyword>
<feature type="domain" description="Cation efflux protein transmembrane" evidence="9">
    <location>
        <begin position="20"/>
        <end position="210"/>
    </location>
</feature>
<feature type="transmembrane region" description="Helical" evidence="8">
    <location>
        <begin position="45"/>
        <end position="66"/>
    </location>
</feature>
<name>A0ABQ5TG33_9BACI</name>
<feature type="domain" description="Cation efflux protein cytoplasmic" evidence="10">
    <location>
        <begin position="214"/>
        <end position="287"/>
    </location>
</feature>
<gene>
    <name evidence="11" type="ORF">MACH08_16250</name>
</gene>
<dbReference type="PANTHER" id="PTHR11562">
    <property type="entry name" value="CATION EFFLUX PROTEIN/ ZINC TRANSPORTER"/>
    <property type="match status" value="1"/>
</dbReference>
<proteinExistence type="inferred from homology"/>
<feature type="transmembrane region" description="Helical" evidence="8">
    <location>
        <begin position="117"/>
        <end position="140"/>
    </location>
</feature>
<dbReference type="InterPro" id="IPR027469">
    <property type="entry name" value="Cation_efflux_TMD_sf"/>
</dbReference>
<feature type="transmembrane region" description="Helical" evidence="8">
    <location>
        <begin position="86"/>
        <end position="105"/>
    </location>
</feature>
<dbReference type="RefSeq" id="WP_317957947.1">
    <property type="nucleotide sequence ID" value="NZ_BSKO01000001.1"/>
</dbReference>
<dbReference type="InterPro" id="IPR002524">
    <property type="entry name" value="Cation_efflux"/>
</dbReference>
<protein>
    <submittedName>
        <fullName evidence="11">Cation transporter</fullName>
    </submittedName>
</protein>
<dbReference type="SUPFAM" id="SSF161111">
    <property type="entry name" value="Cation efflux protein transmembrane domain-like"/>
    <property type="match status" value="1"/>
</dbReference>
<dbReference type="Pfam" id="PF01545">
    <property type="entry name" value="Cation_efflux"/>
    <property type="match status" value="1"/>
</dbReference>
<keyword evidence="6" id="KW-0406">Ion transport</keyword>
<dbReference type="Pfam" id="PF16916">
    <property type="entry name" value="ZT_dimer"/>
    <property type="match status" value="1"/>
</dbReference>
<evidence type="ECO:0000256" key="3">
    <source>
        <dbReference type="ARBA" id="ARBA00022448"/>
    </source>
</evidence>
<reference evidence="11 12" key="1">
    <citation type="submission" date="2023-02" db="EMBL/GenBank/DDBJ databases">
        <title>Oceanobacillus kimchii IFOP_LL358 isolated form Alexandrium catenella lab strain.</title>
        <authorList>
            <person name="Gajardo G."/>
            <person name="Ueki S."/>
            <person name="Maruyama F."/>
        </authorList>
    </citation>
    <scope>NUCLEOTIDE SEQUENCE [LARGE SCALE GENOMIC DNA]</scope>
    <source>
        <strain evidence="11 12">IFOP_LL358</strain>
    </source>
</reference>
<keyword evidence="12" id="KW-1185">Reference proteome</keyword>
<keyword evidence="7 8" id="KW-0472">Membrane</keyword>
<sequence length="300" mass="33180">MDHNHDHSHHHHTTNKKVLFWSFIIIFSFMIVEAVGGILTNSLALLSDAGHMLSDAAALGLTLLAFKIGEKSITANKTFGYKRFEIIAAFINGVTLILISIFIFIEAIRRFVEPPEVSGTMMIIAFIGLCVNILVAWLLMRGNAEENLNLKSALLHVMGDLLGSIGALVAGAFILLFNWHIADPIASIIVAILIIISGIRITKDSLHILMEGKPTNINIAEMRRSLLSLTGVKDVHDIHVWSITSEFSSMSCHIQVTEQTNRDQLLEEATRLLQESFRISHSTIQIEGMNISSCESCDHS</sequence>
<evidence type="ECO:0000256" key="6">
    <source>
        <dbReference type="ARBA" id="ARBA00023065"/>
    </source>
</evidence>
<feature type="transmembrane region" description="Helical" evidence="8">
    <location>
        <begin position="161"/>
        <end position="179"/>
    </location>
</feature>
<evidence type="ECO:0000313" key="12">
    <source>
        <dbReference type="Proteomes" id="UP001275436"/>
    </source>
</evidence>
<dbReference type="InterPro" id="IPR050681">
    <property type="entry name" value="CDF/SLC30A"/>
</dbReference>